<dbReference type="Gene3D" id="1.10.150.670">
    <property type="entry name" value="Crossover junction endonuclease EME1, DNA-binding domain"/>
    <property type="match status" value="1"/>
</dbReference>
<dbReference type="AlphaFoldDB" id="A0A433DAI2"/>
<comment type="caution">
    <text evidence="1">The sequence shown here is derived from an EMBL/GenBank/DDBJ whole genome shotgun (WGS) entry which is preliminary data.</text>
</comment>
<reference evidence="1 2" key="1">
    <citation type="journal article" date="2018" name="New Phytol.">
        <title>Phylogenomics of Endogonaceae and evolution of mycorrhizas within Mucoromycota.</title>
        <authorList>
            <person name="Chang Y."/>
            <person name="Desiro A."/>
            <person name="Na H."/>
            <person name="Sandor L."/>
            <person name="Lipzen A."/>
            <person name="Clum A."/>
            <person name="Barry K."/>
            <person name="Grigoriev I.V."/>
            <person name="Martin F.M."/>
            <person name="Stajich J.E."/>
            <person name="Smith M.E."/>
            <person name="Bonito G."/>
            <person name="Spatafora J.W."/>
        </authorList>
    </citation>
    <scope>NUCLEOTIDE SEQUENCE [LARGE SCALE GENOMIC DNA]</scope>
    <source>
        <strain evidence="1 2">GMNB39</strain>
    </source>
</reference>
<evidence type="ECO:0000313" key="1">
    <source>
        <dbReference type="EMBL" id="RUP47880.1"/>
    </source>
</evidence>
<sequence>MKPTAKNSADVVITINKALCLSALKTQLDYKAVDRSLDGTEQRLISWHLAQGGEWLAAVLDKTEFETWKRDIASFKQQYSQYNINCILENCAVSKEDAIAIQTAHIFIHKSGNSDSTVQIIDRITACIASIPSRMNSNQLTMSRRVPKMAAYENAFAKMLKQIPGIADGRAEAVVKKYPTVMSFFQAMNGRDK</sequence>
<dbReference type="Proteomes" id="UP000268093">
    <property type="component" value="Unassembled WGS sequence"/>
</dbReference>
<keyword evidence="2" id="KW-1185">Reference proteome</keyword>
<evidence type="ECO:0000313" key="2">
    <source>
        <dbReference type="Proteomes" id="UP000268093"/>
    </source>
</evidence>
<gene>
    <name evidence="1" type="ORF">BC936DRAFT_145216</name>
</gene>
<name>A0A433DAI2_9FUNG</name>
<accession>A0A433DAI2</accession>
<evidence type="ECO:0008006" key="3">
    <source>
        <dbReference type="Google" id="ProtNLM"/>
    </source>
</evidence>
<dbReference type="EMBL" id="RBNI01003999">
    <property type="protein sequence ID" value="RUP47880.1"/>
    <property type="molecule type" value="Genomic_DNA"/>
</dbReference>
<protein>
    <recommendedName>
        <fullName evidence="3">ERCC4 domain-containing protein</fullName>
    </recommendedName>
</protein>
<organism evidence="1 2">
    <name type="scientific">Jimgerdemannia flammicorona</name>
    <dbReference type="NCBI Taxonomy" id="994334"/>
    <lineage>
        <taxon>Eukaryota</taxon>
        <taxon>Fungi</taxon>
        <taxon>Fungi incertae sedis</taxon>
        <taxon>Mucoromycota</taxon>
        <taxon>Mucoromycotina</taxon>
        <taxon>Endogonomycetes</taxon>
        <taxon>Endogonales</taxon>
        <taxon>Endogonaceae</taxon>
        <taxon>Jimgerdemannia</taxon>
    </lineage>
</organism>
<proteinExistence type="predicted"/>
<dbReference type="InterPro" id="IPR042530">
    <property type="entry name" value="EME1/EME2_C"/>
</dbReference>